<evidence type="ECO:0000259" key="3">
    <source>
        <dbReference type="SMART" id="SM00563"/>
    </source>
</evidence>
<evidence type="ECO:0000313" key="5">
    <source>
        <dbReference type="Proteomes" id="UP000552709"/>
    </source>
</evidence>
<keyword evidence="2 4" id="KW-0012">Acyltransferase</keyword>
<dbReference type="InterPro" id="IPR002123">
    <property type="entry name" value="Plipid/glycerol_acylTrfase"/>
</dbReference>
<keyword evidence="5" id="KW-1185">Reference proteome</keyword>
<dbReference type="GO" id="GO:0003841">
    <property type="term" value="F:1-acylglycerol-3-phosphate O-acyltransferase activity"/>
    <property type="evidence" value="ECO:0007669"/>
    <property type="project" value="TreeGrafter"/>
</dbReference>
<organism evidence="4 5">
    <name type="scientific">Deinococcus humi</name>
    <dbReference type="NCBI Taxonomy" id="662880"/>
    <lineage>
        <taxon>Bacteria</taxon>
        <taxon>Thermotogati</taxon>
        <taxon>Deinococcota</taxon>
        <taxon>Deinococci</taxon>
        <taxon>Deinococcales</taxon>
        <taxon>Deinococcaceae</taxon>
        <taxon>Deinococcus</taxon>
    </lineage>
</organism>
<keyword evidence="1 4" id="KW-0808">Transferase</keyword>
<name>A0A7W8JVX3_9DEIO</name>
<proteinExistence type="predicted"/>
<evidence type="ECO:0000256" key="2">
    <source>
        <dbReference type="ARBA" id="ARBA00023315"/>
    </source>
</evidence>
<dbReference type="GO" id="GO:0006654">
    <property type="term" value="P:phosphatidic acid biosynthetic process"/>
    <property type="evidence" value="ECO:0007669"/>
    <property type="project" value="TreeGrafter"/>
</dbReference>
<gene>
    <name evidence="4" type="ORF">HNQ08_003313</name>
</gene>
<reference evidence="4 5" key="1">
    <citation type="submission" date="2020-08" db="EMBL/GenBank/DDBJ databases">
        <title>Genomic Encyclopedia of Type Strains, Phase IV (KMG-IV): sequencing the most valuable type-strain genomes for metagenomic binning, comparative biology and taxonomic classification.</title>
        <authorList>
            <person name="Goeker M."/>
        </authorList>
    </citation>
    <scope>NUCLEOTIDE SEQUENCE [LARGE SCALE GENOMIC DNA]</scope>
    <source>
        <strain evidence="4 5">DSM 27939</strain>
    </source>
</reference>
<dbReference type="EMBL" id="JACHFL010000009">
    <property type="protein sequence ID" value="MBB5364205.1"/>
    <property type="molecule type" value="Genomic_DNA"/>
</dbReference>
<dbReference type="SMART" id="SM00563">
    <property type="entry name" value="PlsC"/>
    <property type="match status" value="1"/>
</dbReference>
<evidence type="ECO:0000256" key="1">
    <source>
        <dbReference type="ARBA" id="ARBA00022679"/>
    </source>
</evidence>
<sequence length="218" mass="23589">MPDRAPWATPMLKLNIRRSLRTGLGGVWLRGSLPVGGAVLAPNHHSWWDGYVLREVAWWAGADFRVLMTARQLGRFPFLRRMGALEVGQMREAVRSVQGGAWMVIFPEGAVQPAGAPTALHPGAAWIARTAGVPLVPIALRVVVRGGQWPEAYLRIGKVTTQLPGALAHELAVLDAELASSDPEQPLAGYLRVMAGRTSGTAEVDWPARLLTLITGDR</sequence>
<feature type="domain" description="Phospholipid/glycerol acyltransferase" evidence="3">
    <location>
        <begin position="38"/>
        <end position="143"/>
    </location>
</feature>
<dbReference type="SUPFAM" id="SSF69593">
    <property type="entry name" value="Glycerol-3-phosphate (1)-acyltransferase"/>
    <property type="match status" value="1"/>
</dbReference>
<protein>
    <submittedName>
        <fullName evidence="4">1-acyl-sn-glycerol-3-phosphate acyltransferase</fullName>
    </submittedName>
</protein>
<dbReference type="AlphaFoldDB" id="A0A7W8JVX3"/>
<comment type="caution">
    <text evidence="4">The sequence shown here is derived from an EMBL/GenBank/DDBJ whole genome shotgun (WGS) entry which is preliminary data.</text>
</comment>
<dbReference type="PANTHER" id="PTHR10434">
    <property type="entry name" value="1-ACYL-SN-GLYCEROL-3-PHOSPHATE ACYLTRANSFERASE"/>
    <property type="match status" value="1"/>
</dbReference>
<dbReference type="Pfam" id="PF01553">
    <property type="entry name" value="Acyltransferase"/>
    <property type="match status" value="1"/>
</dbReference>
<accession>A0A7W8JVX3</accession>
<dbReference type="CDD" id="cd06551">
    <property type="entry name" value="LPLAT"/>
    <property type="match status" value="1"/>
</dbReference>
<dbReference type="Proteomes" id="UP000552709">
    <property type="component" value="Unassembled WGS sequence"/>
</dbReference>
<evidence type="ECO:0000313" key="4">
    <source>
        <dbReference type="EMBL" id="MBB5364205.1"/>
    </source>
</evidence>
<dbReference type="RefSeq" id="WP_342355703.1">
    <property type="nucleotide sequence ID" value="NZ_JACHFL010000009.1"/>
</dbReference>
<dbReference type="PANTHER" id="PTHR10434:SF9">
    <property type="entry name" value="PHOSPHOLIPID_GLYCEROL ACYLTRANSFERASE DOMAIN-CONTAINING PROTEIN"/>
    <property type="match status" value="1"/>
</dbReference>